<dbReference type="GO" id="GO:0016787">
    <property type="term" value="F:hydrolase activity"/>
    <property type="evidence" value="ECO:0007669"/>
    <property type="project" value="UniProtKB-KW"/>
</dbReference>
<dbReference type="InterPro" id="IPR023214">
    <property type="entry name" value="HAD_sf"/>
</dbReference>
<dbReference type="NCBIfam" id="TIGR01549">
    <property type="entry name" value="HAD-SF-IA-v1"/>
    <property type="match status" value="1"/>
</dbReference>
<dbReference type="Gene3D" id="1.10.150.240">
    <property type="entry name" value="Putative phosphatase, domain 2"/>
    <property type="match status" value="1"/>
</dbReference>
<dbReference type="SUPFAM" id="SSF56784">
    <property type="entry name" value="HAD-like"/>
    <property type="match status" value="1"/>
</dbReference>
<proteinExistence type="predicted"/>
<dbReference type="EMBL" id="KC246843">
    <property type="protein sequence ID" value="AHF25598.1"/>
    <property type="molecule type" value="Genomic_DNA"/>
</dbReference>
<dbReference type="SFLD" id="SFLDG01129">
    <property type="entry name" value="C1.5:_HAD__Beta-PGM__Phosphata"/>
    <property type="match status" value="1"/>
</dbReference>
<dbReference type="AlphaFoldDB" id="W0FL16"/>
<dbReference type="PANTHER" id="PTHR43316">
    <property type="entry name" value="HYDROLASE, HALOACID DELAHOGENASE-RELATED"/>
    <property type="match status" value="1"/>
</dbReference>
<protein>
    <submittedName>
        <fullName evidence="2">HAD superfamily hydrolase</fullName>
    </submittedName>
</protein>
<keyword evidence="1 2" id="KW-0378">Hydrolase</keyword>
<evidence type="ECO:0000256" key="1">
    <source>
        <dbReference type="ARBA" id="ARBA00022801"/>
    </source>
</evidence>
<dbReference type="InterPro" id="IPR036412">
    <property type="entry name" value="HAD-like_sf"/>
</dbReference>
<dbReference type="InterPro" id="IPR006439">
    <property type="entry name" value="HAD-SF_hydro_IA"/>
</dbReference>
<dbReference type="Pfam" id="PF00702">
    <property type="entry name" value="Hydrolase"/>
    <property type="match status" value="1"/>
</dbReference>
<name>W0FL16_9BACT</name>
<reference evidence="2" key="1">
    <citation type="journal article" date="2013" name="PLoS ONE">
        <title>Metagenomic insights into the carbohydrate-active enzymes carried by the microorganisms adhering to solid digesta in the rumen of cows.</title>
        <authorList>
            <person name="Wang L."/>
            <person name="Hatem A."/>
            <person name="Catalyurek U.V."/>
            <person name="Morrison M."/>
            <person name="Yu Z."/>
        </authorList>
    </citation>
    <scope>NUCLEOTIDE SEQUENCE</scope>
</reference>
<organism evidence="2">
    <name type="scientific">uncultured bacterium Contigcl_23</name>
    <dbReference type="NCBI Taxonomy" id="1393667"/>
    <lineage>
        <taxon>Bacteria</taxon>
        <taxon>environmental samples</taxon>
    </lineage>
</organism>
<dbReference type="PRINTS" id="PR00413">
    <property type="entry name" value="HADHALOGNASE"/>
</dbReference>
<dbReference type="Gene3D" id="3.40.50.1000">
    <property type="entry name" value="HAD superfamily/HAD-like"/>
    <property type="match status" value="1"/>
</dbReference>
<dbReference type="InterPro" id="IPR023198">
    <property type="entry name" value="PGP-like_dom2"/>
</dbReference>
<evidence type="ECO:0000313" key="2">
    <source>
        <dbReference type="EMBL" id="AHF25598.1"/>
    </source>
</evidence>
<dbReference type="SFLD" id="SFLDS00003">
    <property type="entry name" value="Haloacid_Dehalogenase"/>
    <property type="match status" value="1"/>
</dbReference>
<sequence length="247" mass="28314">MIKQKPKMILFDYGGTILCEPGWDMLRGERAVFEHVTANPHHFTPEQLSSWEKEYFQSLQSVRDLGAEPTEIQMLRLKYELHGIRLDIPYEEAECIFWDHTAPMTDKCLYPNIRKLLSFLYRSGIRTGVISNIGWTGAALQRRINTLLPDHHFEFIMASSDYGLRKPDARLFRAALEKAALKPEEVWFCGDTYDKDIDGACAAGMTAVFYQGQAGENGPRQPVQKSAERDMPVITDWAELIEILEKL</sequence>
<dbReference type="InterPro" id="IPR051540">
    <property type="entry name" value="S-2-haloacid_dehalogenase"/>
</dbReference>
<accession>W0FL16</accession>